<reference evidence="1" key="2">
    <citation type="submission" date="2017-10" db="EMBL/GenBank/DDBJ databases">
        <title>Ladona fulva Genome sequencing and assembly.</title>
        <authorList>
            <person name="Murali S."/>
            <person name="Richards S."/>
            <person name="Bandaranaike D."/>
            <person name="Bellair M."/>
            <person name="Blankenburg K."/>
            <person name="Chao H."/>
            <person name="Dinh H."/>
            <person name="Doddapaneni H."/>
            <person name="Dugan-Rocha S."/>
            <person name="Elkadiri S."/>
            <person name="Gnanaolivu R."/>
            <person name="Hernandez B."/>
            <person name="Skinner E."/>
            <person name="Javaid M."/>
            <person name="Lee S."/>
            <person name="Li M."/>
            <person name="Ming W."/>
            <person name="Munidasa M."/>
            <person name="Muniz J."/>
            <person name="Nguyen L."/>
            <person name="Hughes D."/>
            <person name="Osuji N."/>
            <person name="Pu L.-L."/>
            <person name="Puazo M."/>
            <person name="Qu C."/>
            <person name="Quiroz J."/>
            <person name="Raj R."/>
            <person name="Weissenberger G."/>
            <person name="Xin Y."/>
            <person name="Zou X."/>
            <person name="Han Y."/>
            <person name="Worley K."/>
            <person name="Muzny D."/>
            <person name="Gibbs R."/>
        </authorList>
    </citation>
    <scope>NUCLEOTIDE SEQUENCE</scope>
    <source>
        <strain evidence="1">Sampled in the wild</strain>
    </source>
</reference>
<dbReference type="AlphaFoldDB" id="A0A8K0KL84"/>
<name>A0A8K0KL84_LADFU</name>
<evidence type="ECO:0000313" key="1">
    <source>
        <dbReference type="EMBL" id="KAG8234313.1"/>
    </source>
</evidence>
<reference evidence="1" key="1">
    <citation type="submission" date="2013-04" db="EMBL/GenBank/DDBJ databases">
        <authorList>
            <person name="Qu J."/>
            <person name="Murali S.C."/>
            <person name="Bandaranaike D."/>
            <person name="Bellair M."/>
            <person name="Blankenburg K."/>
            <person name="Chao H."/>
            <person name="Dinh H."/>
            <person name="Doddapaneni H."/>
            <person name="Downs B."/>
            <person name="Dugan-Rocha S."/>
            <person name="Elkadiri S."/>
            <person name="Gnanaolivu R.D."/>
            <person name="Hernandez B."/>
            <person name="Javaid M."/>
            <person name="Jayaseelan J.C."/>
            <person name="Lee S."/>
            <person name="Li M."/>
            <person name="Ming W."/>
            <person name="Munidasa M."/>
            <person name="Muniz J."/>
            <person name="Nguyen L."/>
            <person name="Ongeri F."/>
            <person name="Osuji N."/>
            <person name="Pu L.-L."/>
            <person name="Puazo M."/>
            <person name="Qu C."/>
            <person name="Quiroz J."/>
            <person name="Raj R."/>
            <person name="Weissenberger G."/>
            <person name="Xin Y."/>
            <person name="Zou X."/>
            <person name="Han Y."/>
            <person name="Richards S."/>
            <person name="Worley K."/>
            <person name="Muzny D."/>
            <person name="Gibbs R."/>
        </authorList>
    </citation>
    <scope>NUCLEOTIDE SEQUENCE</scope>
    <source>
        <strain evidence="1">Sampled in the wild</strain>
    </source>
</reference>
<evidence type="ECO:0000313" key="2">
    <source>
        <dbReference type="Proteomes" id="UP000792457"/>
    </source>
</evidence>
<dbReference type="Proteomes" id="UP000792457">
    <property type="component" value="Unassembled WGS sequence"/>
</dbReference>
<evidence type="ECO:0008006" key="3">
    <source>
        <dbReference type="Google" id="ProtNLM"/>
    </source>
</evidence>
<sequence length="120" mass="13320">MSMSRASCNKKYTVTMRTDEDEGKVIDVQCLDCAASLGCKHAVALLMWVQCYWKKPRLAGAGTTLKCITIKDFGNLPEPTVDNSFLRDGVELGTKKKSKSQLMNHFRDINETSSLVLTVS</sequence>
<keyword evidence="2" id="KW-1185">Reference proteome</keyword>
<gene>
    <name evidence="1" type="ORF">J437_LFUL013053</name>
</gene>
<comment type="caution">
    <text evidence="1">The sequence shown here is derived from an EMBL/GenBank/DDBJ whole genome shotgun (WGS) entry which is preliminary data.</text>
</comment>
<dbReference type="EMBL" id="KZ308796">
    <property type="protein sequence ID" value="KAG8234313.1"/>
    <property type="molecule type" value="Genomic_DNA"/>
</dbReference>
<accession>A0A8K0KL84</accession>
<protein>
    <recommendedName>
        <fullName evidence="3">SWIM-type domain-containing protein</fullName>
    </recommendedName>
</protein>
<proteinExistence type="predicted"/>
<dbReference type="OrthoDB" id="261614at2759"/>
<organism evidence="1 2">
    <name type="scientific">Ladona fulva</name>
    <name type="common">Scarce chaser dragonfly</name>
    <name type="synonym">Libellula fulva</name>
    <dbReference type="NCBI Taxonomy" id="123851"/>
    <lineage>
        <taxon>Eukaryota</taxon>
        <taxon>Metazoa</taxon>
        <taxon>Ecdysozoa</taxon>
        <taxon>Arthropoda</taxon>
        <taxon>Hexapoda</taxon>
        <taxon>Insecta</taxon>
        <taxon>Pterygota</taxon>
        <taxon>Palaeoptera</taxon>
        <taxon>Odonata</taxon>
        <taxon>Epiprocta</taxon>
        <taxon>Anisoptera</taxon>
        <taxon>Libelluloidea</taxon>
        <taxon>Libellulidae</taxon>
        <taxon>Ladona</taxon>
    </lineage>
</organism>